<dbReference type="PANTHER" id="PTHR37953:SF1">
    <property type="entry name" value="UPF0127 PROTEIN MJ1496"/>
    <property type="match status" value="1"/>
</dbReference>
<dbReference type="PANTHER" id="PTHR37953">
    <property type="entry name" value="UPF0127 PROTEIN MJ1496"/>
    <property type="match status" value="1"/>
</dbReference>
<comment type="caution">
    <text evidence="1">The sequence shown here is derived from an EMBL/GenBank/DDBJ whole genome shotgun (WGS) entry which is preliminary data.</text>
</comment>
<sequence length="168" mass="18338">MGNRNDSQGRAGRKLTLSAYFIFSSWFAAPVAAAVCDQQSVGLRGDWGQARFSVEIADDAAERSRGLMFRESLPGSAGMLFIYDSPQTLSFWMRNTLIPLDLLFIDSRGVVQRVHENAIPGDETPIRGGDNLLGVLEINGGLSRRMGISPGTQLRHPAFAGRNPAWPC</sequence>
<dbReference type="EMBL" id="LAZR01001518">
    <property type="protein sequence ID" value="KKN43331.1"/>
    <property type="molecule type" value="Genomic_DNA"/>
</dbReference>
<reference evidence="1" key="1">
    <citation type="journal article" date="2015" name="Nature">
        <title>Complex archaea that bridge the gap between prokaryotes and eukaryotes.</title>
        <authorList>
            <person name="Spang A."/>
            <person name="Saw J.H."/>
            <person name="Jorgensen S.L."/>
            <person name="Zaremba-Niedzwiedzka K."/>
            <person name="Martijn J."/>
            <person name="Lind A.E."/>
            <person name="van Eijk R."/>
            <person name="Schleper C."/>
            <person name="Guy L."/>
            <person name="Ettema T.J."/>
        </authorList>
    </citation>
    <scope>NUCLEOTIDE SEQUENCE</scope>
</reference>
<dbReference type="Pfam" id="PF02643">
    <property type="entry name" value="DUF192"/>
    <property type="match status" value="1"/>
</dbReference>
<dbReference type="InterPro" id="IPR038695">
    <property type="entry name" value="Saro_0823-like_sf"/>
</dbReference>
<dbReference type="Gene3D" id="2.60.120.1140">
    <property type="entry name" value="Protein of unknown function DUF192"/>
    <property type="match status" value="1"/>
</dbReference>
<name>A0A0F9T2W9_9ZZZZ</name>
<organism evidence="1">
    <name type="scientific">marine sediment metagenome</name>
    <dbReference type="NCBI Taxonomy" id="412755"/>
    <lineage>
        <taxon>unclassified sequences</taxon>
        <taxon>metagenomes</taxon>
        <taxon>ecological metagenomes</taxon>
    </lineage>
</organism>
<dbReference type="AlphaFoldDB" id="A0A0F9T2W9"/>
<accession>A0A0F9T2W9</accession>
<evidence type="ECO:0000313" key="1">
    <source>
        <dbReference type="EMBL" id="KKN43331.1"/>
    </source>
</evidence>
<protein>
    <recommendedName>
        <fullName evidence="2">DUF192 domain-containing protein</fullName>
    </recommendedName>
</protein>
<proteinExistence type="predicted"/>
<evidence type="ECO:0008006" key="2">
    <source>
        <dbReference type="Google" id="ProtNLM"/>
    </source>
</evidence>
<dbReference type="InterPro" id="IPR003795">
    <property type="entry name" value="DUF192"/>
</dbReference>
<gene>
    <name evidence="1" type="ORF">LCGC14_0704230</name>
</gene>